<evidence type="ECO:0000256" key="3">
    <source>
        <dbReference type="ARBA" id="ARBA00023054"/>
    </source>
</evidence>
<evidence type="ECO:0000259" key="6">
    <source>
        <dbReference type="Pfam" id="PF02465"/>
    </source>
</evidence>
<keyword evidence="8" id="KW-0282">Flagellum</keyword>
<accession>A0ABS6GS12</accession>
<protein>
    <recommendedName>
        <fullName evidence="5">Flagellar hook-associated protein 2</fullName>
        <shortName evidence="5">HAP2</shortName>
    </recommendedName>
    <alternativeName>
        <fullName evidence="5">Flagellar cap protein</fullName>
    </alternativeName>
</protein>
<comment type="caution">
    <text evidence="8">The sequence shown here is derived from an EMBL/GenBank/DDBJ whole genome shotgun (WGS) entry which is preliminary data.</text>
</comment>
<dbReference type="PANTHER" id="PTHR30288">
    <property type="entry name" value="FLAGELLAR CAP/ASSEMBLY PROTEIN FLID"/>
    <property type="match status" value="1"/>
</dbReference>
<dbReference type="EMBL" id="JAHLZF010000016">
    <property type="protein sequence ID" value="MBU6081459.1"/>
    <property type="molecule type" value="Genomic_DNA"/>
</dbReference>
<comment type="subunit">
    <text evidence="2 5">Homopentamer.</text>
</comment>
<keyword evidence="4 5" id="KW-0975">Bacterial flagellum</keyword>
<evidence type="ECO:0000256" key="5">
    <source>
        <dbReference type="RuleBase" id="RU362066"/>
    </source>
</evidence>
<dbReference type="InterPro" id="IPR040026">
    <property type="entry name" value="FliD"/>
</dbReference>
<dbReference type="Proteomes" id="UP000812672">
    <property type="component" value="Unassembled WGS sequence"/>
</dbReference>
<dbReference type="Pfam" id="PF07195">
    <property type="entry name" value="FliD_C"/>
    <property type="match status" value="1"/>
</dbReference>
<name>A0ABS6GS12_9BACI</name>
<dbReference type="PANTHER" id="PTHR30288:SF0">
    <property type="entry name" value="FLAGELLAR HOOK-ASSOCIATED PROTEIN 2"/>
    <property type="match status" value="1"/>
</dbReference>
<keyword evidence="9" id="KW-1185">Reference proteome</keyword>
<evidence type="ECO:0000259" key="7">
    <source>
        <dbReference type="Pfam" id="PF07195"/>
    </source>
</evidence>
<keyword evidence="8" id="KW-0969">Cilium</keyword>
<comment type="similarity">
    <text evidence="1 5">Belongs to the FliD family.</text>
</comment>
<comment type="function">
    <text evidence="5">Required for morphogenesis and for the elongation of the flagellar filament by facilitating polymerization of the flagellin monomers at the tip of growing filament. Forms a capping structure, which prevents flagellin subunits (transported through the central channel of the flagellum) from leaking out without polymerization at the distal end.</text>
</comment>
<dbReference type="InterPro" id="IPR003481">
    <property type="entry name" value="FliD_N"/>
</dbReference>
<organism evidence="8 9">
    <name type="scientific">Allobacillus halotolerans</name>
    <dbReference type="NCBI Taxonomy" id="570278"/>
    <lineage>
        <taxon>Bacteria</taxon>
        <taxon>Bacillati</taxon>
        <taxon>Bacillota</taxon>
        <taxon>Bacilli</taxon>
        <taxon>Bacillales</taxon>
        <taxon>Bacillaceae</taxon>
        <taxon>Allobacillus</taxon>
    </lineage>
</organism>
<evidence type="ECO:0000256" key="1">
    <source>
        <dbReference type="ARBA" id="ARBA00009764"/>
    </source>
</evidence>
<dbReference type="Pfam" id="PF02465">
    <property type="entry name" value="FliD_N"/>
    <property type="match status" value="1"/>
</dbReference>
<evidence type="ECO:0000256" key="2">
    <source>
        <dbReference type="ARBA" id="ARBA00011255"/>
    </source>
</evidence>
<keyword evidence="3" id="KW-0175">Coiled coil</keyword>
<keyword evidence="8" id="KW-0966">Cell projection</keyword>
<proteinExistence type="inferred from homology"/>
<feature type="domain" description="Flagellar hook-associated protein 2 C-terminal" evidence="7">
    <location>
        <begin position="232"/>
        <end position="489"/>
    </location>
</feature>
<dbReference type="RefSeq" id="WP_216687605.1">
    <property type="nucleotide sequence ID" value="NZ_CAUPKR010000030.1"/>
</dbReference>
<dbReference type="NCBIfam" id="NF005833">
    <property type="entry name" value="PRK07737.1"/>
    <property type="match status" value="1"/>
</dbReference>
<keyword evidence="5" id="KW-0964">Secreted</keyword>
<comment type="subcellular location">
    <subcellularLocation>
        <location evidence="5">Secreted</location>
    </subcellularLocation>
    <subcellularLocation>
        <location evidence="5">Bacterial flagellum</location>
    </subcellularLocation>
</comment>
<evidence type="ECO:0000313" key="9">
    <source>
        <dbReference type="Proteomes" id="UP000812672"/>
    </source>
</evidence>
<feature type="domain" description="Flagellar hook-associated protein 2 N-terminal" evidence="6">
    <location>
        <begin position="13"/>
        <end position="107"/>
    </location>
</feature>
<dbReference type="InterPro" id="IPR010809">
    <property type="entry name" value="FliD_C"/>
</dbReference>
<dbReference type="InterPro" id="IPR010810">
    <property type="entry name" value="Flagellin_hook_IN_motif"/>
</dbReference>
<sequence>MINNTMRVSGLASGMDTDQIIADLMKAERIPMTKMQQDQEWLTWQRDAYREVNSKLSEFKNMFRDLKFSDAYQSKLVTTSAIGVNASATSAAKEGTHSISVSQLASKAMRVSETGISGDGEQIDPNEALAARFSDLSGKTFTFQTYGENGQANPHEITIAEDDSLNDVFKKINEASDGAVRAYYDVNSDKVFMERTASGDFNPDGAEITFGAGDAGSFFTETLKLTGQEYGGEDAKFTYNNVELTSKENSYTLDGVTYQFHQTVDNAVLNVRTNTQKTFDKITEFVEKYNELIEFTSEKTSEKRHRDFPPLTEEQKDDMSENEIELWEEKAKSGLLRSDNIIQSGMTGMRTAFYSNVQNENGAFNRLADLGITTSNNYRDNGKLVIDEDKLRGAIENNSEDVRRLFSNSANDDSRGLINRVEDNLDNMISRITDKAGNENRTEQTYTMGRELLGMEERITDFERRLAQVENRYYKQFTAMETAIQRMNQQSAQLMNQLNGGQ</sequence>
<evidence type="ECO:0000256" key="4">
    <source>
        <dbReference type="ARBA" id="ARBA00023143"/>
    </source>
</evidence>
<evidence type="ECO:0000313" key="8">
    <source>
        <dbReference type="EMBL" id="MBU6081459.1"/>
    </source>
</evidence>
<gene>
    <name evidence="8" type="ORF">KQ486_10585</name>
</gene>
<dbReference type="Pfam" id="PF07196">
    <property type="entry name" value="Flagellin_IN"/>
    <property type="match status" value="1"/>
</dbReference>
<reference evidence="8 9" key="1">
    <citation type="journal article" date="2011" name="Int. J. Syst. Evol. Microbiol.">
        <title>Allobacillus halotolerans gen. nov., sp. nov. isolated from shrimp paste.</title>
        <authorList>
            <person name="Sheu S.Y."/>
            <person name="Arun A.B."/>
            <person name="Jiang S.R."/>
            <person name="Young C.C."/>
            <person name="Chen W.M."/>
        </authorList>
    </citation>
    <scope>NUCLEOTIDE SEQUENCE [LARGE SCALE GENOMIC DNA]</scope>
    <source>
        <strain evidence="8 9">LMG 24826</strain>
    </source>
</reference>